<reference evidence="2" key="1">
    <citation type="submission" date="2025-08" db="UniProtKB">
        <authorList>
            <consortium name="Ensembl"/>
        </authorList>
    </citation>
    <scope>IDENTIFICATION</scope>
</reference>
<dbReference type="GO" id="GO:0005886">
    <property type="term" value="C:plasma membrane"/>
    <property type="evidence" value="ECO:0007669"/>
    <property type="project" value="TreeGrafter"/>
</dbReference>
<dbReference type="GO" id="GO:0045124">
    <property type="term" value="P:regulation of bone resorption"/>
    <property type="evidence" value="ECO:0007669"/>
    <property type="project" value="TreeGrafter"/>
</dbReference>
<dbReference type="InterPro" id="IPR013783">
    <property type="entry name" value="Ig-like_fold"/>
</dbReference>
<dbReference type="SMART" id="SM00409">
    <property type="entry name" value="IG"/>
    <property type="match status" value="2"/>
</dbReference>
<dbReference type="InterPro" id="IPR013106">
    <property type="entry name" value="Ig_V-set"/>
</dbReference>
<dbReference type="PANTHER" id="PTHR46942:SF1">
    <property type="entry name" value="SIALIC ACID-BINDING IG-LIKE LECTIN 15"/>
    <property type="match status" value="1"/>
</dbReference>
<dbReference type="InterPro" id="IPR003599">
    <property type="entry name" value="Ig_sub"/>
</dbReference>
<dbReference type="SUPFAM" id="SSF48726">
    <property type="entry name" value="Immunoglobulin"/>
    <property type="match status" value="2"/>
</dbReference>
<sequence length="288" mass="30871">TFQNTFIKAEVLWVIGRGHPDWSMHVPAGITGLRGDSVVLPCTFTHPQNNYMGNIQVIWKPDIFQCLVSNCSTKTDSFDNCTTGQGPSGRYCLAGDPRRHNLSLHIAGLSFEDSREYCCRVVLPGVPGAAYEQKPGITLTVEARPSILNVSLVPEPLHVRVACTAEGKPVPKITWLGPAGSEVVVSQNSTGPQYQTTQQVAVSRNGTYTCRAENVHGRAERSVLVGPTGRKGPPLMLAILLPAGLLLVCWLKAGPAPGTSKTSWCLGRHISRGGILAPGMPPLEMCPG</sequence>
<organism evidence="2 3">
    <name type="scientific">Chelydra serpentina</name>
    <name type="common">Snapping turtle</name>
    <name type="synonym">Testudo serpentina</name>
    <dbReference type="NCBI Taxonomy" id="8475"/>
    <lineage>
        <taxon>Eukaryota</taxon>
        <taxon>Metazoa</taxon>
        <taxon>Chordata</taxon>
        <taxon>Craniata</taxon>
        <taxon>Vertebrata</taxon>
        <taxon>Euteleostomi</taxon>
        <taxon>Archelosauria</taxon>
        <taxon>Testudinata</taxon>
        <taxon>Testudines</taxon>
        <taxon>Cryptodira</taxon>
        <taxon>Durocryptodira</taxon>
        <taxon>Americhelydia</taxon>
        <taxon>Chelydroidea</taxon>
        <taxon>Chelydridae</taxon>
        <taxon>Chelydra</taxon>
    </lineage>
</organism>
<dbReference type="AlphaFoldDB" id="A0A8C3S1S3"/>
<dbReference type="Proteomes" id="UP000694403">
    <property type="component" value="Unplaced"/>
</dbReference>
<dbReference type="Gene3D" id="2.60.40.10">
    <property type="entry name" value="Immunoglobulins"/>
    <property type="match status" value="2"/>
</dbReference>
<evidence type="ECO:0000259" key="1">
    <source>
        <dbReference type="PROSITE" id="PS50835"/>
    </source>
</evidence>
<evidence type="ECO:0000313" key="3">
    <source>
        <dbReference type="Proteomes" id="UP000694403"/>
    </source>
</evidence>
<accession>A0A8C3S1S3</accession>
<feature type="domain" description="Ig-like" evidence="1">
    <location>
        <begin position="145"/>
        <end position="226"/>
    </location>
</feature>
<evidence type="ECO:0000313" key="2">
    <source>
        <dbReference type="Ensembl" id="ENSCSRP00000007821.1"/>
    </source>
</evidence>
<keyword evidence="3" id="KW-1185">Reference proteome</keyword>
<reference evidence="2" key="2">
    <citation type="submission" date="2025-09" db="UniProtKB">
        <authorList>
            <consortium name="Ensembl"/>
        </authorList>
    </citation>
    <scope>IDENTIFICATION</scope>
</reference>
<dbReference type="PROSITE" id="PS50835">
    <property type="entry name" value="IG_LIKE"/>
    <property type="match status" value="2"/>
</dbReference>
<feature type="domain" description="Ig-like" evidence="1">
    <location>
        <begin position="20"/>
        <end position="121"/>
    </location>
</feature>
<proteinExistence type="predicted"/>
<dbReference type="Ensembl" id="ENSCSRT00000008075.1">
    <property type="protein sequence ID" value="ENSCSRP00000007821.1"/>
    <property type="gene ID" value="ENSCSRG00000005756.1"/>
</dbReference>
<dbReference type="Pfam" id="PF13927">
    <property type="entry name" value="Ig_3"/>
    <property type="match status" value="1"/>
</dbReference>
<dbReference type="PANTHER" id="PTHR46942">
    <property type="entry name" value="SIALIC ACID-BINDING IG-LIKE LECTIN 15"/>
    <property type="match status" value="1"/>
</dbReference>
<dbReference type="InterPro" id="IPR042836">
    <property type="entry name" value="SIG15"/>
</dbReference>
<dbReference type="GO" id="GO:0032956">
    <property type="term" value="P:regulation of actin cytoskeleton organization"/>
    <property type="evidence" value="ECO:0007669"/>
    <property type="project" value="TreeGrafter"/>
</dbReference>
<dbReference type="InterPro" id="IPR036179">
    <property type="entry name" value="Ig-like_dom_sf"/>
</dbReference>
<name>A0A8C3S1S3_CHESE</name>
<protein>
    <recommendedName>
        <fullName evidence="1">Ig-like domain-containing protein</fullName>
    </recommendedName>
</protein>
<dbReference type="InterPro" id="IPR007110">
    <property type="entry name" value="Ig-like_dom"/>
</dbReference>
<dbReference type="GO" id="GO:2001204">
    <property type="term" value="P:regulation of osteoclast development"/>
    <property type="evidence" value="ECO:0007669"/>
    <property type="project" value="TreeGrafter"/>
</dbReference>
<dbReference type="Pfam" id="PF07686">
    <property type="entry name" value="V-set"/>
    <property type="match status" value="1"/>
</dbReference>